<evidence type="ECO:0000313" key="13">
    <source>
        <dbReference type="Proteomes" id="UP000002640"/>
    </source>
</evidence>
<dbReference type="KEGG" id="psoj:PHYSODRAFT_333696"/>
<dbReference type="InterPro" id="IPR000719">
    <property type="entry name" value="Prot_kinase_dom"/>
</dbReference>
<evidence type="ECO:0000256" key="9">
    <source>
        <dbReference type="PROSITE-ProRule" id="PRU10141"/>
    </source>
</evidence>
<evidence type="ECO:0000256" key="10">
    <source>
        <dbReference type="RuleBase" id="RU000304"/>
    </source>
</evidence>
<keyword evidence="3 7" id="KW-0547">Nucleotide-binding</keyword>
<dbReference type="SUPFAM" id="SSF56112">
    <property type="entry name" value="Protein kinase-like (PK-like)"/>
    <property type="match status" value="1"/>
</dbReference>
<evidence type="ECO:0000256" key="2">
    <source>
        <dbReference type="ARBA" id="ARBA00022679"/>
    </source>
</evidence>
<evidence type="ECO:0000256" key="1">
    <source>
        <dbReference type="ARBA" id="ARBA00022527"/>
    </source>
</evidence>
<keyword evidence="5 7" id="KW-0067">ATP-binding</keyword>
<keyword evidence="1 10" id="KW-0723">Serine/threonine-protein kinase</keyword>
<dbReference type="OMA" id="QHSWLRG"/>
<protein>
    <recommendedName>
        <fullName evidence="11">Protein kinase domain-containing protein</fullName>
    </recommendedName>
</protein>
<gene>
    <name evidence="12" type="ORF">PHYSODRAFT_333696</name>
</gene>
<dbReference type="SMART" id="SM00220">
    <property type="entry name" value="S_TKc"/>
    <property type="match status" value="1"/>
</dbReference>
<accession>G4ZPB6</accession>
<keyword evidence="13" id="KW-1185">Reference proteome</keyword>
<dbReference type="GeneID" id="20646704"/>
<dbReference type="PROSITE" id="PS00107">
    <property type="entry name" value="PROTEIN_KINASE_ATP"/>
    <property type="match status" value="1"/>
</dbReference>
<evidence type="ECO:0000256" key="8">
    <source>
        <dbReference type="PIRSR" id="PIRSR630616-3"/>
    </source>
</evidence>
<feature type="cross-link" description="Glycyl lysine isopeptide (Lys-Gly) (interchain with G-Cter in SUMO2)" evidence="8">
    <location>
        <position position="204"/>
    </location>
</feature>
<evidence type="ECO:0000256" key="7">
    <source>
        <dbReference type="PIRSR" id="PIRSR630616-2"/>
    </source>
</evidence>
<evidence type="ECO:0000256" key="5">
    <source>
        <dbReference type="ARBA" id="ARBA00022840"/>
    </source>
</evidence>
<evidence type="ECO:0000313" key="12">
    <source>
        <dbReference type="EMBL" id="EGZ15450.1"/>
    </source>
</evidence>
<feature type="binding site" evidence="7">
    <location>
        <position position="220"/>
    </location>
    <ligand>
        <name>ATP</name>
        <dbReference type="ChEBI" id="CHEBI:30616"/>
    </ligand>
</feature>
<dbReference type="PROSITE" id="PS50011">
    <property type="entry name" value="PROTEIN_KINASE_DOM"/>
    <property type="match status" value="1"/>
</dbReference>
<comment type="similarity">
    <text evidence="10">Belongs to the protein kinase superfamily.</text>
</comment>
<dbReference type="EMBL" id="JH159155">
    <property type="protein sequence ID" value="EGZ15450.1"/>
    <property type="molecule type" value="Genomic_DNA"/>
</dbReference>
<keyword evidence="4" id="KW-0418">Kinase</keyword>
<dbReference type="SMR" id="G4ZPB6"/>
<dbReference type="FunFam" id="1.10.510.10:FF:000571">
    <property type="entry name" value="Maternal embryonic leucine zipper kinase"/>
    <property type="match status" value="1"/>
</dbReference>
<dbReference type="Pfam" id="PF00069">
    <property type="entry name" value="Pkinase"/>
    <property type="match status" value="1"/>
</dbReference>
<dbReference type="InterPro" id="IPR030616">
    <property type="entry name" value="Aur-like"/>
</dbReference>
<dbReference type="STRING" id="1094619.G4ZPB6"/>
<dbReference type="PROSITE" id="PS00108">
    <property type="entry name" value="PROTEIN_KINASE_ST"/>
    <property type="match status" value="1"/>
</dbReference>
<evidence type="ECO:0000256" key="6">
    <source>
        <dbReference type="PIRSR" id="PIRSR630616-1"/>
    </source>
</evidence>
<sequence length="376" mass="41247">MSYLRSAELPKAAARISYLVPHFPNDFQESASTHINTSMLACITSSTPSPLAPRRLQTPADEQLRKGPYTITKELGSGLHGRVLLAYDDRLQRDVAVKLPAALTTDRVDLDALELQVASIVHECNAMNRVQHPNVLQIDRLVSGKKLDCDYVAMVTEFAPNGDLFDLLEVGGALPEPLVKVYMCQLLRALEACHANGVVHRDVKPENLLLDANYQLKLADFGVAAMAPTGEDASDVFSRDESGTALYMAPEIRSRQLYRGTPVDVWSAGVVLFILMTGLPPFNEAHKGDAWYDDLLAGDLEHFWQTQPDEVLQVMTPGAQDLISAMLVNPDQRITVAEALEHPWLRGADCVDSVLIRDAVSTHLEAARAASKIETA</sequence>
<feature type="active site" description="Proton acceptor" evidence="6">
    <location>
        <position position="202"/>
    </location>
</feature>
<name>G4ZPB6_PHYSP</name>
<feature type="binding site" evidence="7">
    <location>
        <begin position="206"/>
        <end position="207"/>
    </location>
    <ligand>
        <name>ATP</name>
        <dbReference type="ChEBI" id="CHEBI:30616"/>
    </ligand>
</feature>
<dbReference type="Proteomes" id="UP000002640">
    <property type="component" value="Unassembled WGS sequence"/>
</dbReference>
<evidence type="ECO:0000256" key="3">
    <source>
        <dbReference type="ARBA" id="ARBA00022741"/>
    </source>
</evidence>
<dbReference type="GO" id="GO:0005524">
    <property type="term" value="F:ATP binding"/>
    <property type="evidence" value="ECO:0007669"/>
    <property type="project" value="UniProtKB-UniRule"/>
</dbReference>
<dbReference type="InParanoid" id="G4ZPB6"/>
<dbReference type="RefSeq" id="XP_009529199.1">
    <property type="nucleotide sequence ID" value="XM_009530904.1"/>
</dbReference>
<dbReference type="Gene3D" id="1.10.510.10">
    <property type="entry name" value="Transferase(Phosphotransferase) domain 1"/>
    <property type="match status" value="1"/>
</dbReference>
<feature type="binding site" evidence="7">
    <location>
        <begin position="157"/>
        <end position="159"/>
    </location>
    <ligand>
        <name>ATP</name>
        <dbReference type="ChEBI" id="CHEBI:30616"/>
    </ligand>
</feature>
<organism evidence="12 13">
    <name type="scientific">Phytophthora sojae (strain P6497)</name>
    <name type="common">Soybean stem and root rot agent</name>
    <name type="synonym">Phytophthora megasperma f. sp. glycines</name>
    <dbReference type="NCBI Taxonomy" id="1094619"/>
    <lineage>
        <taxon>Eukaryota</taxon>
        <taxon>Sar</taxon>
        <taxon>Stramenopiles</taxon>
        <taxon>Oomycota</taxon>
        <taxon>Peronosporomycetes</taxon>
        <taxon>Peronosporales</taxon>
        <taxon>Peronosporaceae</taxon>
        <taxon>Phytophthora</taxon>
    </lineage>
</organism>
<dbReference type="GO" id="GO:0004674">
    <property type="term" value="F:protein serine/threonine kinase activity"/>
    <property type="evidence" value="ECO:0007669"/>
    <property type="project" value="UniProtKB-KW"/>
</dbReference>
<dbReference type="PANTHER" id="PTHR24350">
    <property type="entry name" value="SERINE/THREONINE-PROTEIN KINASE IAL-RELATED"/>
    <property type="match status" value="1"/>
</dbReference>
<dbReference type="InterPro" id="IPR011009">
    <property type="entry name" value="Kinase-like_dom_sf"/>
</dbReference>
<dbReference type="InterPro" id="IPR008271">
    <property type="entry name" value="Ser/Thr_kinase_AS"/>
</dbReference>
<dbReference type="InterPro" id="IPR017441">
    <property type="entry name" value="Protein_kinase_ATP_BS"/>
</dbReference>
<proteinExistence type="inferred from homology"/>
<evidence type="ECO:0000259" key="11">
    <source>
        <dbReference type="PROSITE" id="PS50011"/>
    </source>
</evidence>
<evidence type="ECO:0000256" key="4">
    <source>
        <dbReference type="ARBA" id="ARBA00022777"/>
    </source>
</evidence>
<feature type="binding site" evidence="7 9">
    <location>
        <position position="98"/>
    </location>
    <ligand>
        <name>ATP</name>
        <dbReference type="ChEBI" id="CHEBI:30616"/>
    </ligand>
</feature>
<reference evidence="12 13" key="1">
    <citation type="journal article" date="2006" name="Science">
        <title>Phytophthora genome sequences uncover evolutionary origins and mechanisms of pathogenesis.</title>
        <authorList>
            <person name="Tyler B.M."/>
            <person name="Tripathy S."/>
            <person name="Zhang X."/>
            <person name="Dehal P."/>
            <person name="Jiang R.H."/>
            <person name="Aerts A."/>
            <person name="Arredondo F.D."/>
            <person name="Baxter L."/>
            <person name="Bensasson D."/>
            <person name="Beynon J.L."/>
            <person name="Chapman J."/>
            <person name="Damasceno C.M."/>
            <person name="Dorrance A.E."/>
            <person name="Dou D."/>
            <person name="Dickerman A.W."/>
            <person name="Dubchak I.L."/>
            <person name="Garbelotto M."/>
            <person name="Gijzen M."/>
            <person name="Gordon S.G."/>
            <person name="Govers F."/>
            <person name="Grunwald N.J."/>
            <person name="Huang W."/>
            <person name="Ivors K.L."/>
            <person name="Jones R.W."/>
            <person name="Kamoun S."/>
            <person name="Krampis K."/>
            <person name="Lamour K.H."/>
            <person name="Lee M.K."/>
            <person name="McDonald W.H."/>
            <person name="Medina M."/>
            <person name="Meijer H.J."/>
            <person name="Nordberg E.K."/>
            <person name="Maclean D.J."/>
            <person name="Ospina-Giraldo M.D."/>
            <person name="Morris P.F."/>
            <person name="Phuntumart V."/>
            <person name="Putnam N.H."/>
            <person name="Rash S."/>
            <person name="Rose J.K."/>
            <person name="Sakihama Y."/>
            <person name="Salamov A.A."/>
            <person name="Savidor A."/>
            <person name="Scheuring C.F."/>
            <person name="Smith B.M."/>
            <person name="Sobral B.W."/>
            <person name="Terry A."/>
            <person name="Torto-Alalibo T.A."/>
            <person name="Win J."/>
            <person name="Xu Z."/>
            <person name="Zhang H."/>
            <person name="Grigoriev I.V."/>
            <person name="Rokhsar D.S."/>
            <person name="Boore J.L."/>
        </authorList>
    </citation>
    <scope>NUCLEOTIDE SEQUENCE [LARGE SCALE GENOMIC DNA]</scope>
    <source>
        <strain evidence="12 13">P6497</strain>
    </source>
</reference>
<keyword evidence="2" id="KW-0808">Transferase</keyword>
<feature type="domain" description="Protein kinase" evidence="11">
    <location>
        <begin position="69"/>
        <end position="345"/>
    </location>
</feature>
<dbReference type="AlphaFoldDB" id="G4ZPB6"/>